<gene>
    <name evidence="2" type="ORF">ENO04_03105</name>
</gene>
<sequence length="265" mass="30418">MVNEPIDVHYEKAPWPIHLDWVGIRKMKASMPLDLFEENKCKEYIASIDIYTDLPTSMRGSNLSRSVKVLVDESVSCKKPWDLLERLTEKVLAVHEYSRKALVTLEVPVVINDDSFVFRFGLNKDRKKRTRYILSLSTTGITACPSALAVSLHRAKQKITHMQRAIIEVSIASNQPINYMEIPGLVKSVFSGNLKSLLSRTEESFLVEKVFENPLFTEDLARKTISYLSEHLKQIMPRDTCVEVKARSFESIHNFDIQVMGRICW</sequence>
<accession>A0A7C1E3Y0</accession>
<dbReference type="PANTHER" id="PTHR36445:SF1">
    <property type="entry name" value="GTP CYCLOHYDROLASE MPTA"/>
    <property type="match status" value="1"/>
</dbReference>
<dbReference type="Pfam" id="PF02649">
    <property type="entry name" value="GCHY-1"/>
    <property type="match status" value="1"/>
</dbReference>
<evidence type="ECO:0000313" key="2">
    <source>
        <dbReference type="EMBL" id="HDS10595.1"/>
    </source>
</evidence>
<comment type="caution">
    <text evidence="2">The sequence shown here is derived from an EMBL/GenBank/DDBJ whole genome shotgun (WGS) entry which is preliminary data.</text>
</comment>
<dbReference type="AlphaFoldDB" id="A0A7C1E3Y0"/>
<dbReference type="EMBL" id="DSDY01000100">
    <property type="protein sequence ID" value="HDS10595.1"/>
    <property type="molecule type" value="Genomic_DNA"/>
</dbReference>
<proteinExistence type="predicted"/>
<dbReference type="Gene3D" id="3.10.270.10">
    <property type="entry name" value="Urate Oxidase"/>
    <property type="match status" value="1"/>
</dbReference>
<dbReference type="PANTHER" id="PTHR36445">
    <property type="entry name" value="GTP CYCLOHYDROLASE MPTA"/>
    <property type="match status" value="1"/>
</dbReference>
<dbReference type="InterPro" id="IPR003801">
    <property type="entry name" value="GTP_cyclohydrolase_FolE2/MptA"/>
</dbReference>
<organism evidence="2">
    <name type="scientific">Fervidicoccus fontis</name>
    <dbReference type="NCBI Taxonomy" id="683846"/>
    <lineage>
        <taxon>Archaea</taxon>
        <taxon>Thermoproteota</taxon>
        <taxon>Thermoprotei</taxon>
        <taxon>Fervidicoccales</taxon>
        <taxon>Fervidicoccaceae</taxon>
        <taxon>Fervidicoccus</taxon>
    </lineage>
</organism>
<protein>
    <recommendedName>
        <fullName evidence="3">GTP cyclohydrolase I FolE2</fullName>
    </recommendedName>
</protein>
<dbReference type="GO" id="GO:0003934">
    <property type="term" value="F:GTP cyclohydrolase I activity"/>
    <property type="evidence" value="ECO:0007669"/>
    <property type="project" value="InterPro"/>
</dbReference>
<evidence type="ECO:0000256" key="1">
    <source>
        <dbReference type="ARBA" id="ARBA00022801"/>
    </source>
</evidence>
<keyword evidence="1" id="KW-0378">Hydrolase</keyword>
<name>A0A7C1E3Y0_9CREN</name>
<reference evidence="2" key="1">
    <citation type="journal article" date="2020" name="mSystems">
        <title>Genome- and Community-Level Interaction Insights into Carbon Utilization and Element Cycling Functions of Hydrothermarchaeota in Hydrothermal Sediment.</title>
        <authorList>
            <person name="Zhou Z."/>
            <person name="Liu Y."/>
            <person name="Xu W."/>
            <person name="Pan J."/>
            <person name="Luo Z.H."/>
            <person name="Li M."/>
        </authorList>
    </citation>
    <scope>NUCLEOTIDE SEQUENCE [LARGE SCALE GENOMIC DNA]</scope>
    <source>
        <strain evidence="2">SpSt-123</strain>
    </source>
</reference>
<evidence type="ECO:0008006" key="3">
    <source>
        <dbReference type="Google" id="ProtNLM"/>
    </source>
</evidence>